<name>A0A8J5ZWR5_GALPY</name>
<dbReference type="EMBL" id="JAGFMF010011954">
    <property type="protein sequence ID" value="KAG8509323.1"/>
    <property type="molecule type" value="Genomic_DNA"/>
</dbReference>
<dbReference type="SUPFAM" id="SSF47113">
    <property type="entry name" value="Histone-fold"/>
    <property type="match status" value="1"/>
</dbReference>
<keyword evidence="5" id="KW-1185">Reference proteome</keyword>
<dbReference type="InterPro" id="IPR000558">
    <property type="entry name" value="Histone_H2B"/>
</dbReference>
<dbReference type="InterPro" id="IPR009072">
    <property type="entry name" value="Histone-fold"/>
</dbReference>
<organism evidence="4 5">
    <name type="scientific">Galemys pyrenaicus</name>
    <name type="common">Iberian desman</name>
    <name type="synonym">Pyrenean desman</name>
    <dbReference type="NCBI Taxonomy" id="202257"/>
    <lineage>
        <taxon>Eukaryota</taxon>
        <taxon>Metazoa</taxon>
        <taxon>Chordata</taxon>
        <taxon>Craniata</taxon>
        <taxon>Vertebrata</taxon>
        <taxon>Euteleostomi</taxon>
        <taxon>Mammalia</taxon>
        <taxon>Eutheria</taxon>
        <taxon>Laurasiatheria</taxon>
        <taxon>Eulipotyphla</taxon>
        <taxon>Talpidae</taxon>
        <taxon>Galemys</taxon>
    </lineage>
</organism>
<dbReference type="PRINTS" id="PR00621">
    <property type="entry name" value="HISTONEH2B"/>
</dbReference>
<dbReference type="GO" id="GO:0000786">
    <property type="term" value="C:nucleosome"/>
    <property type="evidence" value="ECO:0007669"/>
    <property type="project" value="InterPro"/>
</dbReference>
<protein>
    <submittedName>
        <fullName evidence="4">Histone H2B type W-T</fullName>
    </submittedName>
</protein>
<accession>A0A8J5ZWR5</accession>
<evidence type="ECO:0000259" key="3">
    <source>
        <dbReference type="Pfam" id="PF00125"/>
    </source>
</evidence>
<dbReference type="GO" id="GO:0003677">
    <property type="term" value="F:DNA binding"/>
    <property type="evidence" value="ECO:0007669"/>
    <property type="project" value="InterPro"/>
</dbReference>
<dbReference type="SMART" id="SM00427">
    <property type="entry name" value="H2B"/>
    <property type="match status" value="1"/>
</dbReference>
<dbReference type="Pfam" id="PF00125">
    <property type="entry name" value="Histone"/>
    <property type="match status" value="1"/>
</dbReference>
<dbReference type="Gene3D" id="1.10.20.10">
    <property type="entry name" value="Histone, subunit A"/>
    <property type="match status" value="1"/>
</dbReference>
<dbReference type="GO" id="GO:0005634">
    <property type="term" value="C:nucleus"/>
    <property type="evidence" value="ECO:0007669"/>
    <property type="project" value="UniProtKB-ARBA"/>
</dbReference>
<dbReference type="PANTHER" id="PTHR23428">
    <property type="entry name" value="HISTONE H2B"/>
    <property type="match status" value="1"/>
</dbReference>
<feature type="compositionally biased region" description="Polar residues" evidence="2">
    <location>
        <begin position="22"/>
        <end position="38"/>
    </location>
</feature>
<evidence type="ECO:0000256" key="1">
    <source>
        <dbReference type="ARBA" id="ARBA00006846"/>
    </source>
</evidence>
<evidence type="ECO:0000313" key="5">
    <source>
        <dbReference type="Proteomes" id="UP000700334"/>
    </source>
</evidence>
<dbReference type="InterPro" id="IPR007125">
    <property type="entry name" value="H2A/H2B/H3"/>
</dbReference>
<dbReference type="GO" id="GO:0030527">
    <property type="term" value="F:structural constituent of chromatin"/>
    <property type="evidence" value="ECO:0007669"/>
    <property type="project" value="InterPro"/>
</dbReference>
<comment type="similarity">
    <text evidence="1">Belongs to the histone H2B family.</text>
</comment>
<feature type="region of interest" description="Disordered" evidence="2">
    <location>
        <begin position="1"/>
        <end position="38"/>
    </location>
</feature>
<evidence type="ECO:0000313" key="4">
    <source>
        <dbReference type="EMBL" id="KAG8509323.1"/>
    </source>
</evidence>
<dbReference type="FunFam" id="1.10.20.10:FF:000043">
    <property type="entry name" value="Histone H2B"/>
    <property type="match status" value="1"/>
</dbReference>
<proteinExistence type="inferred from homology"/>
<sequence length="135" mass="14919">MADPPAEASTEETLGSGELANGSPQSLEQKQNQPVQRQRAKIQSESFAIYFPRVLKNVQVGLSLSQEALSVLDSFVKDMFERIAQEAGHLTRSTGRTTITSREIQTAVRLLLPGEIGKHAMSEATKALIRYIHRQ</sequence>
<dbReference type="GO" id="GO:0046982">
    <property type="term" value="F:protein heterodimerization activity"/>
    <property type="evidence" value="ECO:0007669"/>
    <property type="project" value="InterPro"/>
</dbReference>
<dbReference type="Proteomes" id="UP000700334">
    <property type="component" value="Unassembled WGS sequence"/>
</dbReference>
<comment type="caution">
    <text evidence="4">The sequence shown here is derived from an EMBL/GenBank/DDBJ whole genome shotgun (WGS) entry which is preliminary data.</text>
</comment>
<dbReference type="AlphaFoldDB" id="A0A8J5ZWR5"/>
<evidence type="ECO:0000256" key="2">
    <source>
        <dbReference type="SAM" id="MobiDB-lite"/>
    </source>
</evidence>
<feature type="domain" description="Core Histone H2A/H2B/H3" evidence="3">
    <location>
        <begin position="37"/>
        <end position="110"/>
    </location>
</feature>
<gene>
    <name evidence="4" type="ORF">J0S82_000334</name>
</gene>
<dbReference type="OrthoDB" id="9633318at2759"/>
<dbReference type="CDD" id="cd22910">
    <property type="entry name" value="HFD_H2B"/>
    <property type="match status" value="1"/>
</dbReference>
<reference evidence="4" key="1">
    <citation type="journal article" date="2021" name="Evol. Appl.">
        <title>The genome of the Pyrenean desman and the effects of bottlenecks and inbreeding on the genomic landscape of an endangered species.</title>
        <authorList>
            <person name="Escoda L."/>
            <person name="Castresana J."/>
        </authorList>
    </citation>
    <scope>NUCLEOTIDE SEQUENCE</scope>
    <source>
        <strain evidence="4">IBE-C5619</strain>
    </source>
</reference>